<organism evidence="2 3">
    <name type="scientific">Lineolata rhizophorae</name>
    <dbReference type="NCBI Taxonomy" id="578093"/>
    <lineage>
        <taxon>Eukaryota</taxon>
        <taxon>Fungi</taxon>
        <taxon>Dikarya</taxon>
        <taxon>Ascomycota</taxon>
        <taxon>Pezizomycotina</taxon>
        <taxon>Dothideomycetes</taxon>
        <taxon>Dothideomycetes incertae sedis</taxon>
        <taxon>Lineolatales</taxon>
        <taxon>Lineolataceae</taxon>
        <taxon>Lineolata</taxon>
    </lineage>
</organism>
<name>A0A6A6NQ47_9PEZI</name>
<dbReference type="PANTHER" id="PTHR43798">
    <property type="entry name" value="MONOACYLGLYCEROL LIPASE"/>
    <property type="match status" value="1"/>
</dbReference>
<accession>A0A6A6NQ47</accession>
<dbReference type="Gene3D" id="3.40.50.1820">
    <property type="entry name" value="alpha/beta hydrolase"/>
    <property type="match status" value="1"/>
</dbReference>
<dbReference type="OrthoDB" id="8119704at2759"/>
<feature type="domain" description="AB hydrolase-1" evidence="1">
    <location>
        <begin position="56"/>
        <end position="268"/>
    </location>
</feature>
<gene>
    <name evidence="2" type="ORF">BDY21DRAFT_355277</name>
</gene>
<evidence type="ECO:0000313" key="3">
    <source>
        <dbReference type="Proteomes" id="UP000799766"/>
    </source>
</evidence>
<dbReference type="GO" id="GO:0016787">
    <property type="term" value="F:hydrolase activity"/>
    <property type="evidence" value="ECO:0007669"/>
    <property type="project" value="UniProtKB-KW"/>
</dbReference>
<dbReference type="InterPro" id="IPR050266">
    <property type="entry name" value="AB_hydrolase_sf"/>
</dbReference>
<evidence type="ECO:0000313" key="2">
    <source>
        <dbReference type="EMBL" id="KAF2453532.1"/>
    </source>
</evidence>
<dbReference type="Pfam" id="PF12697">
    <property type="entry name" value="Abhydrolase_6"/>
    <property type="match status" value="1"/>
</dbReference>
<keyword evidence="2" id="KW-0378">Hydrolase</keyword>
<dbReference type="AlphaFoldDB" id="A0A6A6NQ47"/>
<dbReference type="EMBL" id="MU001696">
    <property type="protein sequence ID" value="KAF2453532.1"/>
    <property type="molecule type" value="Genomic_DNA"/>
</dbReference>
<dbReference type="InterPro" id="IPR000073">
    <property type="entry name" value="AB_hydrolase_1"/>
</dbReference>
<dbReference type="Proteomes" id="UP000799766">
    <property type="component" value="Unassembled WGS sequence"/>
</dbReference>
<protein>
    <submittedName>
        <fullName evidence="2">Alpha/Beta hydrolase protein</fullName>
    </submittedName>
</protein>
<keyword evidence="3" id="KW-1185">Reference proteome</keyword>
<reference evidence="2" key="1">
    <citation type="journal article" date="2020" name="Stud. Mycol.">
        <title>101 Dothideomycetes genomes: a test case for predicting lifestyles and emergence of pathogens.</title>
        <authorList>
            <person name="Haridas S."/>
            <person name="Albert R."/>
            <person name="Binder M."/>
            <person name="Bloem J."/>
            <person name="Labutti K."/>
            <person name="Salamov A."/>
            <person name="Andreopoulos B."/>
            <person name="Baker S."/>
            <person name="Barry K."/>
            <person name="Bills G."/>
            <person name="Bluhm B."/>
            <person name="Cannon C."/>
            <person name="Castanera R."/>
            <person name="Culley D."/>
            <person name="Daum C."/>
            <person name="Ezra D."/>
            <person name="Gonzalez J."/>
            <person name="Henrissat B."/>
            <person name="Kuo A."/>
            <person name="Liang C."/>
            <person name="Lipzen A."/>
            <person name="Lutzoni F."/>
            <person name="Magnuson J."/>
            <person name="Mondo S."/>
            <person name="Nolan M."/>
            <person name="Ohm R."/>
            <person name="Pangilinan J."/>
            <person name="Park H.-J."/>
            <person name="Ramirez L."/>
            <person name="Alfaro M."/>
            <person name="Sun H."/>
            <person name="Tritt A."/>
            <person name="Yoshinaga Y."/>
            <person name="Zwiers L.-H."/>
            <person name="Turgeon B."/>
            <person name="Goodwin S."/>
            <person name="Spatafora J."/>
            <person name="Crous P."/>
            <person name="Grigoriev I."/>
        </authorList>
    </citation>
    <scope>NUCLEOTIDE SEQUENCE</scope>
    <source>
        <strain evidence="2">ATCC 16933</strain>
    </source>
</reference>
<proteinExistence type="predicted"/>
<dbReference type="InterPro" id="IPR029058">
    <property type="entry name" value="AB_hydrolase_fold"/>
</dbReference>
<dbReference type="SUPFAM" id="SSF53474">
    <property type="entry name" value="alpha/beta-Hydrolases"/>
    <property type="match status" value="1"/>
</dbReference>
<evidence type="ECO:0000259" key="1">
    <source>
        <dbReference type="Pfam" id="PF12697"/>
    </source>
</evidence>
<sequence>MPKEVLPWLVFPPTPKLDLSKALQQGLVKNARGVRLWHAIFGVPLERSLRAGKAPVLLLHGGVSSSEWNAPQVEFLEKDYTVIVLDLPGHGRSPFDDRELTYPKVAGDIAGFLDALSIPKVSIVSWSEGTMMGWSLLAYGHHDRVERAFLYSALDDYRNADAERVMGIPMVGEFFARAQKEWEETHPRQSWDDFLGAWMTMWTREPIWTAETFKHLPVRGESKDAPIVWIVTGDHDDWIPPETHDRMATFIRNSSYLKMPSAGHLQFIQNIPAYNRFVQCFLEDTNVGDSPKASL</sequence>